<organism evidence="1 2">
    <name type="scientific">Panagrolaimus davidi</name>
    <dbReference type="NCBI Taxonomy" id="227884"/>
    <lineage>
        <taxon>Eukaryota</taxon>
        <taxon>Metazoa</taxon>
        <taxon>Ecdysozoa</taxon>
        <taxon>Nematoda</taxon>
        <taxon>Chromadorea</taxon>
        <taxon>Rhabditida</taxon>
        <taxon>Tylenchina</taxon>
        <taxon>Panagrolaimomorpha</taxon>
        <taxon>Panagrolaimoidea</taxon>
        <taxon>Panagrolaimidae</taxon>
        <taxon>Panagrolaimus</taxon>
    </lineage>
</organism>
<protein>
    <submittedName>
        <fullName evidence="2">Uncharacterized protein</fullName>
    </submittedName>
</protein>
<name>A0A914QDE0_9BILA</name>
<accession>A0A914QDE0</accession>
<proteinExistence type="predicted"/>
<evidence type="ECO:0000313" key="2">
    <source>
        <dbReference type="WBParaSite" id="PDA_v2.g25178.t1"/>
    </source>
</evidence>
<evidence type="ECO:0000313" key="1">
    <source>
        <dbReference type="Proteomes" id="UP000887578"/>
    </source>
</evidence>
<keyword evidence="1" id="KW-1185">Reference proteome</keyword>
<reference evidence="2" key="1">
    <citation type="submission" date="2022-11" db="UniProtKB">
        <authorList>
            <consortium name="WormBaseParasite"/>
        </authorList>
    </citation>
    <scope>IDENTIFICATION</scope>
</reference>
<dbReference type="WBParaSite" id="PDA_v2.g25178.t1">
    <property type="protein sequence ID" value="PDA_v2.g25178.t1"/>
    <property type="gene ID" value="PDA_v2.g25178"/>
</dbReference>
<dbReference type="Proteomes" id="UP000887578">
    <property type="component" value="Unplaced"/>
</dbReference>
<sequence>MVILNRDILEEIVTQFNIETIPNEEDAVKALQTFMRSGKESYEAALRYFSHVDTVVIANKQIEIFVKRHVVSKRDGCNLYIFPYDFVLLNDILGVLESTNKKLEIEAYPESLAGRKALARLTQKRKFIHILVSTYQ</sequence>
<dbReference type="AlphaFoldDB" id="A0A914QDE0"/>